<evidence type="ECO:0000256" key="1">
    <source>
        <dbReference type="SAM" id="Phobius"/>
    </source>
</evidence>
<keyword evidence="1" id="KW-0812">Transmembrane</keyword>
<accession>B9A947</accession>
<feature type="transmembrane region" description="Helical" evidence="1">
    <location>
        <begin position="140"/>
        <end position="165"/>
    </location>
</feature>
<keyword evidence="1" id="KW-0472">Membrane</keyword>
<feature type="non-terminal residue" evidence="2">
    <location>
        <position position="1"/>
    </location>
</feature>
<dbReference type="EMBL" id="AB478517">
    <property type="protein sequence ID" value="BAH15080.1"/>
    <property type="molecule type" value="Genomic_DNA"/>
</dbReference>
<keyword evidence="1" id="KW-1133">Transmembrane helix</keyword>
<dbReference type="AlphaFoldDB" id="B9A947"/>
<gene>
    <name evidence="2" type="primary">rpoD</name>
</gene>
<evidence type="ECO:0000313" key="2">
    <source>
        <dbReference type="EMBL" id="BAH15080.1"/>
    </source>
</evidence>
<organism evidence="2">
    <name type="scientific">Stenotrophomonas maltophilia</name>
    <name type="common">Pseudomonas maltophilia</name>
    <name type="synonym">Xanthomonas maltophilia</name>
    <dbReference type="NCBI Taxonomy" id="40324"/>
    <lineage>
        <taxon>Bacteria</taxon>
        <taxon>Pseudomonadati</taxon>
        <taxon>Pseudomonadota</taxon>
        <taxon>Gammaproteobacteria</taxon>
        <taxon>Lysobacterales</taxon>
        <taxon>Lysobacteraceae</taxon>
        <taxon>Stenotrophomonas</taxon>
        <taxon>Stenotrophomonas maltophilia group</taxon>
    </lineage>
</organism>
<proteinExistence type="predicted"/>
<name>B9A947_STEMA</name>
<feature type="non-terminal residue" evidence="2">
    <location>
        <position position="193"/>
    </location>
</feature>
<sequence>LLDVDRRLLFGDDLVLHFAQGRRPLLLTLQCVFHPLQVGLVAFPGADEVLARHACGDGGQVQHAALMGLDRRHGVAQLLGQHVGQRQRQLQGDEHRRHLFAQARQVLLVALGRRLLEGVEGIAQRLHARRDFLRVRAGRCGFFLATLDIIVLVLVAFGVGIIAVIGSGSGGRRHFIGEVVEADDHFGQALLAF</sequence>
<reference evidence="2" key="1">
    <citation type="journal article" date="2009" name="J. Gen. Plant Pathol.">
        <title>Phylogenetic analyses of plant-growth-promoting rhizobacteria isolated from tomato, lettuce, and Japanese pepper plants in Hyogo Prefecture, Japan.</title>
        <authorList>
            <person name="Kumatani T."/>
            <person name="Yoshimi Y."/>
            <person name="Nakayashiki H."/>
            <person name="Aino M."/>
        </authorList>
    </citation>
    <scope>NUCLEOTIDE SEQUENCE</scope>
    <source>
        <strain evidence="2">FPH 00851</strain>
    </source>
</reference>
<protein>
    <submittedName>
        <fullName evidence="2">RNA polymerase sigma factor</fullName>
    </submittedName>
</protein>